<evidence type="ECO:0000256" key="7">
    <source>
        <dbReference type="ARBA" id="ARBA00022833"/>
    </source>
</evidence>
<dbReference type="FunFam" id="3.30.40.10:FF:000451">
    <property type="entry name" value="E3 ubiquitin-protein ligase rnf12-A"/>
    <property type="match status" value="1"/>
</dbReference>
<dbReference type="Pfam" id="PF13639">
    <property type="entry name" value="zf-RING_2"/>
    <property type="match status" value="1"/>
</dbReference>
<dbReference type="PANTHER" id="PTHR22937">
    <property type="entry name" value="E3 UBIQUITIN-PROTEIN LIGASE RNF165"/>
    <property type="match status" value="1"/>
</dbReference>
<accession>A0AAN9FBR9</accession>
<sequence length="374" mass="42350">MPVVTEDMKWRRPRIDQLRQPISETDPNQPTIQSSHCRPTISSLLSSFSNNSETTHDRDQNKKNTTSRSNRGSRNFSASTFRGFGCTAAASQKVSVPAVIRSSADWEGKKNRKKKHRRNSNSNSNSNSNRTSCDGVVVVDDDGCVDVQDVWCGPGIGFSIDAASSSVDCVVTRKNVSARGKLDVERVTTPHRERERPSYFGRNSLSPQRFSFLDDDPDIFTSHTGLDPFGSPTFYRHVPRPSTTHGLAQIMIIQGRVMSGRLNSHDQFRDWRLDVDNMSYEQLLELGERIGYVNTGLKEDEMGNNIRKVKVLSSNDTSMYQTDKKCSICQEEYESDDEIGRLNCGHNYHFQCIKQWVVHKNFCPVCKQEVVVRL</sequence>
<keyword evidence="5 8" id="KW-0863">Zinc-finger</keyword>
<comment type="caution">
    <text evidence="11">The sequence shown here is derived from an EMBL/GenBank/DDBJ whole genome shotgun (WGS) entry which is preliminary data.</text>
</comment>
<evidence type="ECO:0000256" key="2">
    <source>
        <dbReference type="ARBA" id="ARBA00012483"/>
    </source>
</evidence>
<evidence type="ECO:0000256" key="6">
    <source>
        <dbReference type="ARBA" id="ARBA00022786"/>
    </source>
</evidence>
<gene>
    <name evidence="11" type="ORF">RJT34_26930</name>
</gene>
<feature type="compositionally biased region" description="Low complexity" evidence="9">
    <location>
        <begin position="42"/>
        <end position="52"/>
    </location>
</feature>
<keyword evidence="7" id="KW-0862">Zinc</keyword>
<feature type="compositionally biased region" description="Low complexity" evidence="9">
    <location>
        <begin position="120"/>
        <end position="132"/>
    </location>
</feature>
<feature type="compositionally biased region" description="Basic residues" evidence="9">
    <location>
        <begin position="110"/>
        <end position="119"/>
    </location>
</feature>
<evidence type="ECO:0000313" key="11">
    <source>
        <dbReference type="EMBL" id="KAK7271216.1"/>
    </source>
</evidence>
<keyword evidence="4" id="KW-0479">Metal-binding</keyword>
<dbReference type="EMBL" id="JAYKXN010000007">
    <property type="protein sequence ID" value="KAK7271216.1"/>
    <property type="molecule type" value="Genomic_DNA"/>
</dbReference>
<dbReference type="InterPro" id="IPR013083">
    <property type="entry name" value="Znf_RING/FYVE/PHD"/>
</dbReference>
<keyword evidence="6" id="KW-0833">Ubl conjugation pathway</keyword>
<comment type="catalytic activity">
    <reaction evidence="1">
        <text>S-ubiquitinyl-[E2 ubiquitin-conjugating enzyme]-L-cysteine + [acceptor protein]-L-lysine = [E2 ubiquitin-conjugating enzyme]-L-cysteine + N(6)-ubiquitinyl-[acceptor protein]-L-lysine.</text>
        <dbReference type="EC" id="2.3.2.27"/>
    </reaction>
</comment>
<dbReference type="GO" id="GO:0008270">
    <property type="term" value="F:zinc ion binding"/>
    <property type="evidence" value="ECO:0007669"/>
    <property type="project" value="UniProtKB-KW"/>
</dbReference>
<feature type="domain" description="RING-type" evidence="10">
    <location>
        <begin position="326"/>
        <end position="367"/>
    </location>
</feature>
<evidence type="ECO:0000259" key="10">
    <source>
        <dbReference type="PROSITE" id="PS50089"/>
    </source>
</evidence>
<dbReference type="PANTHER" id="PTHR22937:SF122">
    <property type="entry name" value="RING-TYPE E3 UBIQUITIN TRANSFERASE"/>
    <property type="match status" value="1"/>
</dbReference>
<evidence type="ECO:0000256" key="4">
    <source>
        <dbReference type="ARBA" id="ARBA00022723"/>
    </source>
</evidence>
<dbReference type="SUPFAM" id="SSF57850">
    <property type="entry name" value="RING/U-box"/>
    <property type="match status" value="1"/>
</dbReference>
<evidence type="ECO:0000313" key="12">
    <source>
        <dbReference type="Proteomes" id="UP001359559"/>
    </source>
</evidence>
<dbReference type="PROSITE" id="PS50089">
    <property type="entry name" value="ZF_RING_2"/>
    <property type="match status" value="1"/>
</dbReference>
<evidence type="ECO:0000256" key="1">
    <source>
        <dbReference type="ARBA" id="ARBA00000900"/>
    </source>
</evidence>
<dbReference type="Proteomes" id="UP001359559">
    <property type="component" value="Unassembled WGS sequence"/>
</dbReference>
<feature type="region of interest" description="Disordered" evidence="9">
    <location>
        <begin position="97"/>
        <end position="132"/>
    </location>
</feature>
<dbReference type="InterPro" id="IPR001841">
    <property type="entry name" value="Znf_RING"/>
</dbReference>
<dbReference type="SMART" id="SM00184">
    <property type="entry name" value="RING"/>
    <property type="match status" value="1"/>
</dbReference>
<organism evidence="11 12">
    <name type="scientific">Clitoria ternatea</name>
    <name type="common">Butterfly pea</name>
    <dbReference type="NCBI Taxonomy" id="43366"/>
    <lineage>
        <taxon>Eukaryota</taxon>
        <taxon>Viridiplantae</taxon>
        <taxon>Streptophyta</taxon>
        <taxon>Embryophyta</taxon>
        <taxon>Tracheophyta</taxon>
        <taxon>Spermatophyta</taxon>
        <taxon>Magnoliopsida</taxon>
        <taxon>eudicotyledons</taxon>
        <taxon>Gunneridae</taxon>
        <taxon>Pentapetalae</taxon>
        <taxon>rosids</taxon>
        <taxon>fabids</taxon>
        <taxon>Fabales</taxon>
        <taxon>Fabaceae</taxon>
        <taxon>Papilionoideae</taxon>
        <taxon>50 kb inversion clade</taxon>
        <taxon>NPAAA clade</taxon>
        <taxon>indigoferoid/millettioid clade</taxon>
        <taxon>Phaseoleae</taxon>
        <taxon>Clitoria</taxon>
    </lineage>
</organism>
<reference evidence="11 12" key="1">
    <citation type="submission" date="2024-01" db="EMBL/GenBank/DDBJ databases">
        <title>The genomes of 5 underutilized Papilionoideae crops provide insights into root nodulation and disease resistance.</title>
        <authorList>
            <person name="Yuan L."/>
        </authorList>
    </citation>
    <scope>NUCLEOTIDE SEQUENCE [LARGE SCALE GENOMIC DNA]</scope>
    <source>
        <strain evidence="11">LY-2023</strain>
        <tissue evidence="11">Leaf</tissue>
    </source>
</reference>
<evidence type="ECO:0000256" key="3">
    <source>
        <dbReference type="ARBA" id="ARBA00022679"/>
    </source>
</evidence>
<proteinExistence type="predicted"/>
<evidence type="ECO:0000256" key="9">
    <source>
        <dbReference type="SAM" id="MobiDB-lite"/>
    </source>
</evidence>
<evidence type="ECO:0000256" key="8">
    <source>
        <dbReference type="PROSITE-ProRule" id="PRU00175"/>
    </source>
</evidence>
<protein>
    <recommendedName>
        <fullName evidence="2">RING-type E3 ubiquitin transferase</fullName>
        <ecNumber evidence="2">2.3.2.27</ecNumber>
    </recommendedName>
</protein>
<name>A0AAN9FBR9_CLITE</name>
<dbReference type="InterPro" id="IPR045191">
    <property type="entry name" value="MBR1/2-like"/>
</dbReference>
<dbReference type="EC" id="2.3.2.27" evidence="2"/>
<feature type="region of interest" description="Disordered" evidence="9">
    <location>
        <begin position="42"/>
        <end position="76"/>
    </location>
</feature>
<keyword evidence="12" id="KW-1185">Reference proteome</keyword>
<keyword evidence="3" id="KW-0808">Transferase</keyword>
<dbReference type="AlphaFoldDB" id="A0AAN9FBR9"/>
<feature type="compositionally biased region" description="Polar residues" evidence="9">
    <location>
        <begin position="63"/>
        <end position="76"/>
    </location>
</feature>
<dbReference type="GO" id="GO:0061630">
    <property type="term" value="F:ubiquitin protein ligase activity"/>
    <property type="evidence" value="ECO:0007669"/>
    <property type="project" value="UniProtKB-EC"/>
</dbReference>
<evidence type="ECO:0000256" key="5">
    <source>
        <dbReference type="ARBA" id="ARBA00022771"/>
    </source>
</evidence>
<dbReference type="Gene3D" id="3.30.40.10">
    <property type="entry name" value="Zinc/RING finger domain, C3HC4 (zinc finger)"/>
    <property type="match status" value="1"/>
</dbReference>